<dbReference type="FunFam" id="3.40.50.300:FF:000354">
    <property type="entry name" value="ATP-dependent RNA helicase SKI2"/>
    <property type="match status" value="1"/>
</dbReference>
<protein>
    <recommendedName>
        <fullName evidence="13">Helicase ATP-binding domain-containing protein</fullName>
    </recommendedName>
</protein>
<dbReference type="Pfam" id="PF13234">
    <property type="entry name" value="MTR4_beta-barrel"/>
    <property type="match status" value="1"/>
</dbReference>
<dbReference type="PANTHER" id="PTHR12131">
    <property type="entry name" value="ATP-DEPENDENT RNA AND DNA HELICASE"/>
    <property type="match status" value="1"/>
</dbReference>
<dbReference type="InterPro" id="IPR050699">
    <property type="entry name" value="RNA-DNA_Helicase"/>
</dbReference>
<dbReference type="Gene3D" id="3.40.50.300">
    <property type="entry name" value="P-loop containing nucleotide triphosphate hydrolases"/>
    <property type="match status" value="2"/>
</dbReference>
<evidence type="ECO:0000259" key="10">
    <source>
        <dbReference type="PROSITE" id="PS51194"/>
    </source>
</evidence>
<keyword evidence="4" id="KW-0378">Hydrolase</keyword>
<evidence type="ECO:0000256" key="1">
    <source>
        <dbReference type="ARBA" id="ARBA00004496"/>
    </source>
</evidence>
<dbReference type="SMART" id="SM00490">
    <property type="entry name" value="HELICc"/>
    <property type="match status" value="1"/>
</dbReference>
<dbReference type="FunFam" id="3.40.50.300:FF:000447">
    <property type="entry name" value="helicase SKI2W isoform X2"/>
    <property type="match status" value="1"/>
</dbReference>
<dbReference type="Pfam" id="PF21408">
    <property type="entry name" value="MTR4-like_stalk"/>
    <property type="match status" value="1"/>
</dbReference>
<dbReference type="CDD" id="cd18795">
    <property type="entry name" value="SF2_C_Ski2"/>
    <property type="match status" value="1"/>
</dbReference>
<keyword evidence="3" id="KW-0547">Nucleotide-binding</keyword>
<dbReference type="PANTHER" id="PTHR12131:SF1">
    <property type="entry name" value="ATP-DEPENDENT RNA HELICASE SUPV3L1, MITOCHONDRIAL-RELATED"/>
    <property type="match status" value="1"/>
</dbReference>
<dbReference type="InterPro" id="IPR011545">
    <property type="entry name" value="DEAD/DEAH_box_helicase_dom"/>
</dbReference>
<name>A0AAV0UFA7_HYABA</name>
<dbReference type="GO" id="GO:0016787">
    <property type="term" value="F:hydrolase activity"/>
    <property type="evidence" value="ECO:0007669"/>
    <property type="project" value="UniProtKB-KW"/>
</dbReference>
<comment type="subcellular location">
    <subcellularLocation>
        <location evidence="1">Cytoplasm</location>
    </subcellularLocation>
</comment>
<comment type="caution">
    <text evidence="11">The sequence shown here is derived from an EMBL/GenBank/DDBJ whole genome shotgun (WGS) entry which is preliminary data.</text>
</comment>
<dbReference type="GO" id="GO:0003724">
    <property type="term" value="F:RNA helicase activity"/>
    <property type="evidence" value="ECO:0007669"/>
    <property type="project" value="InterPro"/>
</dbReference>
<keyword evidence="6" id="KW-0067">ATP-binding</keyword>
<dbReference type="PROSITE" id="PS51192">
    <property type="entry name" value="HELICASE_ATP_BIND_1"/>
    <property type="match status" value="1"/>
</dbReference>
<evidence type="ECO:0008006" key="13">
    <source>
        <dbReference type="Google" id="ProtNLM"/>
    </source>
</evidence>
<dbReference type="InterPro" id="IPR014001">
    <property type="entry name" value="Helicase_ATP-bd"/>
</dbReference>
<organism evidence="11 12">
    <name type="scientific">Hyaloperonospora brassicae</name>
    <name type="common">Brassica downy mildew</name>
    <name type="synonym">Peronospora brassicae</name>
    <dbReference type="NCBI Taxonomy" id="162125"/>
    <lineage>
        <taxon>Eukaryota</taxon>
        <taxon>Sar</taxon>
        <taxon>Stramenopiles</taxon>
        <taxon>Oomycota</taxon>
        <taxon>Peronosporomycetes</taxon>
        <taxon>Peronosporales</taxon>
        <taxon>Peronosporaceae</taxon>
        <taxon>Hyaloperonospora</taxon>
    </lineage>
</organism>
<dbReference type="SMART" id="SM00487">
    <property type="entry name" value="DEXDc"/>
    <property type="match status" value="1"/>
</dbReference>
<feature type="domain" description="Helicase ATP-binding" evidence="9">
    <location>
        <begin position="461"/>
        <end position="619"/>
    </location>
</feature>
<dbReference type="SUPFAM" id="SSF52540">
    <property type="entry name" value="P-loop containing nucleoside triphosphate hydrolases"/>
    <property type="match status" value="1"/>
</dbReference>
<evidence type="ECO:0000256" key="2">
    <source>
        <dbReference type="ARBA" id="ARBA00022490"/>
    </source>
</evidence>
<feature type="domain" description="Helicase C-terminal" evidence="10">
    <location>
        <begin position="734"/>
        <end position="904"/>
    </location>
</feature>
<dbReference type="Pfam" id="PF00270">
    <property type="entry name" value="DEAD"/>
    <property type="match status" value="1"/>
</dbReference>
<dbReference type="InterPro" id="IPR027417">
    <property type="entry name" value="P-loop_NTPase"/>
</dbReference>
<dbReference type="GO" id="GO:0005524">
    <property type="term" value="F:ATP binding"/>
    <property type="evidence" value="ECO:0007669"/>
    <property type="project" value="UniProtKB-KW"/>
</dbReference>
<dbReference type="Pfam" id="PF08148">
    <property type="entry name" value="DSHCT"/>
    <property type="match status" value="1"/>
</dbReference>
<dbReference type="EMBL" id="CANTFL010001229">
    <property type="protein sequence ID" value="CAI5734448.1"/>
    <property type="molecule type" value="Genomic_DNA"/>
</dbReference>
<dbReference type="FunFam" id="1.10.3380.30:FF:000001">
    <property type="entry name" value="Ski2 ATP-dependent RNA helicase"/>
    <property type="match status" value="1"/>
</dbReference>
<evidence type="ECO:0000256" key="8">
    <source>
        <dbReference type="SAM" id="MobiDB-lite"/>
    </source>
</evidence>
<evidence type="ECO:0000259" key="9">
    <source>
        <dbReference type="PROSITE" id="PS51192"/>
    </source>
</evidence>
<dbReference type="GO" id="GO:0070478">
    <property type="term" value="P:nuclear-transcribed mRNA catabolic process, 3'-5' exonucleolytic nonsense-mediated decay"/>
    <property type="evidence" value="ECO:0007669"/>
    <property type="project" value="TreeGrafter"/>
</dbReference>
<reference evidence="11" key="1">
    <citation type="submission" date="2022-12" db="EMBL/GenBank/DDBJ databases">
        <authorList>
            <person name="Webb A."/>
        </authorList>
    </citation>
    <scope>NUCLEOTIDE SEQUENCE</scope>
    <source>
        <strain evidence="11">Hp1</strain>
    </source>
</reference>
<dbReference type="InterPro" id="IPR025696">
    <property type="entry name" value="Beta-barrel_MTR4"/>
</dbReference>
<dbReference type="InterPro" id="IPR012961">
    <property type="entry name" value="Ski2/MTR4_C"/>
</dbReference>
<keyword evidence="12" id="KW-1185">Reference proteome</keyword>
<evidence type="ECO:0000256" key="3">
    <source>
        <dbReference type="ARBA" id="ARBA00022741"/>
    </source>
</evidence>
<dbReference type="SMART" id="SM01142">
    <property type="entry name" value="DSHCT"/>
    <property type="match status" value="1"/>
</dbReference>
<feature type="region of interest" description="Disordered" evidence="8">
    <location>
        <begin position="668"/>
        <end position="697"/>
    </location>
</feature>
<dbReference type="GO" id="GO:0055087">
    <property type="term" value="C:Ski complex"/>
    <property type="evidence" value="ECO:0007669"/>
    <property type="project" value="TreeGrafter"/>
</dbReference>
<dbReference type="FunFam" id="1.10.3380.30:FF:000011">
    <property type="entry name" value="DEAD/DEAH box RNA helicase"/>
    <property type="match status" value="1"/>
</dbReference>
<dbReference type="InterPro" id="IPR001650">
    <property type="entry name" value="Helicase_C-like"/>
</dbReference>
<dbReference type="GO" id="GO:0003723">
    <property type="term" value="F:RNA binding"/>
    <property type="evidence" value="ECO:0007669"/>
    <property type="project" value="UniProtKB-KW"/>
</dbReference>
<dbReference type="Pfam" id="PF00271">
    <property type="entry name" value="Helicase_C"/>
    <property type="match status" value="1"/>
</dbReference>
<sequence>MAAVERVLAELARLNEATAADATSRPCAASCATALDEFSVVSASSLAPEAVVSVPHHTPTRPLSTGPFALPRVRLTSPYADRSRVQKELEAIAHPLYALDRLGPLHCREKDRRGRPKKVTVPPSRLLAQMPLSAPRQALVPTRASIVSNPLSIQYEFRAVGGGSSSRSRRDAAFSTAVSKQDEYARGTASNRPFVPGGNSLAELKTDNEDERPLKPMDKVLLQEKEQLRNRLVLDKHPVDSTSFSSLVEDVPGLYGCLTVEDVERIESDVVGNEKSEAGEEIVGLNPSSLLKPYLEVVVDQDHVAAIRSAVLEEKAADAMVRQDENVTVGLDQLLREIEDDGEFTELGFTVENDEQEIVEDDCSSFVSTETMNAASETVASENKPEGPFSAREGVDDPEAELEAMLDSDAASTTLTLQKKTSSTSEWASMASVDVRNFHEKVPEMAIKYEFELDVFQKECVIHLERHECVFVAAHTSAGKTVVAEYAIAMSQKHMTRTIYTSPIKALSNQKYRDFRSKFGADNVGLITGDVSINPDASCLVMTTEILRSILYRGADIIRDIEWVVFDEIHYINDSERGVVWEEVIIMLPEHIGMVFLSATTPNHLEFSDWIGRTKKKKIHVISTYKRPVPLQHFLYAGKELLKLYDAISGYLPSAYTAAKAKLFPATSKSGASARGGKTASRGGGSRANALSIRTSGGDQGEWTKLINTLKDKALLPVVVFAFSKRLCEESASKLAKLDLSTLSERSEIHLFLESSVQRLQGSDRELPQVLTMKEMLKRGIGVHHGGLLPIIKEMVEILFGRGLVKVLFSTETFAMGVNMPARTVVFNGTRKHDGKNFRDLLPGEYTQMAGRAGRRGLDPVGTVIIACWNDVPEPTSLRTMLAGKATSLSSQFRLTYNMILNLLRVEVLTVEDMMKRSFSEFHTQKALASKNIPKLIQKGKVLLQQLERSLIEDYPHLEASGELAQMKEFYQLCRDKRELEKRLTKWLLANNFQAAKNAICPGRIVVLSVKGLPSDQLALVVRTRSAVVSDGGTTRSKLSFDTGLQSSVTADADADHNGAFKSIMVLTLCPDDYQPPTVEIPSATEKSARTLLGSGRMLRNKRDDDDDRMRGYVGTKGKSENQESTELVAPSTATLLGRKYAVLEVPESCVDSITSVVVSTVNTKTLVAMSSKKELASGIESLAKLEKETALSQKVAIAYVDIMGELKVNDLEAATGYAQWQQMYSMVLSHPCATDSPSNSRVMSKVEKVFKLQAYLVRMTRELSNDSLSLFPDFKKRLSVLKRLGYISEDGVVQVKGRVACEINTCDELVLTEMIFENVLASLEPEEIVAVLSALIFQEKSQSEPTLTPTLESTREMVKNIAESLGLIQLEQHLEIDPAVYCRGALNFGLMEVVYEWARGMPFKQLCELTDVQEGSIVRCITRLDEVCREVRNAARIIGDPQLYRKMEVASEAIKRDVVFASSLYLS</sequence>
<gene>
    <name evidence="11" type="ORF">HBR001_LOCUS6165</name>
</gene>
<evidence type="ECO:0000313" key="12">
    <source>
        <dbReference type="Proteomes" id="UP001162031"/>
    </source>
</evidence>
<dbReference type="Gene3D" id="1.10.3380.30">
    <property type="match status" value="2"/>
</dbReference>
<proteinExistence type="predicted"/>
<evidence type="ECO:0000256" key="4">
    <source>
        <dbReference type="ARBA" id="ARBA00022801"/>
    </source>
</evidence>
<dbReference type="Proteomes" id="UP001162031">
    <property type="component" value="Unassembled WGS sequence"/>
</dbReference>
<keyword evidence="7" id="KW-0694">RNA-binding</keyword>
<evidence type="ECO:0000313" key="11">
    <source>
        <dbReference type="EMBL" id="CAI5734448.1"/>
    </source>
</evidence>
<accession>A0AAV0UFA7</accession>
<keyword evidence="5" id="KW-0347">Helicase</keyword>
<feature type="region of interest" description="Disordered" evidence="8">
    <location>
        <begin position="185"/>
        <end position="204"/>
    </location>
</feature>
<evidence type="ECO:0000256" key="5">
    <source>
        <dbReference type="ARBA" id="ARBA00022806"/>
    </source>
</evidence>
<evidence type="ECO:0000256" key="7">
    <source>
        <dbReference type="ARBA" id="ARBA00022884"/>
    </source>
</evidence>
<dbReference type="PROSITE" id="PS51194">
    <property type="entry name" value="HELICASE_CTER"/>
    <property type="match status" value="1"/>
</dbReference>
<dbReference type="InterPro" id="IPR048392">
    <property type="entry name" value="MTR4-like_stalk"/>
</dbReference>
<evidence type="ECO:0000256" key="6">
    <source>
        <dbReference type="ARBA" id="ARBA00022840"/>
    </source>
</evidence>
<keyword evidence="2" id="KW-0963">Cytoplasm</keyword>